<gene>
    <name evidence="2" type="ORF">BB050_00381</name>
</gene>
<dbReference type="GeneID" id="301552811"/>
<reference evidence="2 3" key="1">
    <citation type="submission" date="2016-08" db="EMBL/GenBank/DDBJ databases">
        <title>Complete genome sequence of Flavobacterium johnsoniae strain GSE09, a volatile-producing biocontrol agent isolated from cucumber (Cucumis sativus).</title>
        <authorList>
            <person name="Jeong J.-J."/>
            <person name="Oh J.Y."/>
            <person name="Jim Y.J."/>
            <person name="Sang M.K."/>
            <person name="Kim K.D."/>
        </authorList>
    </citation>
    <scope>NUCLEOTIDE SEQUENCE [LARGE SCALE GENOMIC DNA]</scope>
    <source>
        <strain evidence="2 3">GSE09</strain>
    </source>
</reference>
<proteinExistence type="predicted"/>
<feature type="compositionally biased region" description="Basic and acidic residues" evidence="1">
    <location>
        <begin position="263"/>
        <end position="272"/>
    </location>
</feature>
<dbReference type="Gene3D" id="1.10.530.10">
    <property type="match status" value="1"/>
</dbReference>
<dbReference type="SUPFAM" id="SSF53955">
    <property type="entry name" value="Lysozyme-like"/>
    <property type="match status" value="1"/>
</dbReference>
<dbReference type="Proteomes" id="UP000093276">
    <property type="component" value="Chromosome"/>
</dbReference>
<dbReference type="KEGG" id="fjg:BB050_00381"/>
<feature type="region of interest" description="Disordered" evidence="1">
    <location>
        <begin position="241"/>
        <end position="272"/>
    </location>
</feature>
<organism evidence="2 3">
    <name type="scientific">Flavobacterium anhuiense</name>
    <dbReference type="NCBI Taxonomy" id="459526"/>
    <lineage>
        <taxon>Bacteria</taxon>
        <taxon>Pseudomonadati</taxon>
        <taxon>Bacteroidota</taxon>
        <taxon>Flavobacteriia</taxon>
        <taxon>Flavobacteriales</taxon>
        <taxon>Flavobacteriaceae</taxon>
        <taxon>Flavobacterium</taxon>
    </lineage>
</organism>
<evidence type="ECO:0000313" key="3">
    <source>
        <dbReference type="Proteomes" id="UP000093276"/>
    </source>
</evidence>
<dbReference type="CDD" id="cd16913">
    <property type="entry name" value="YkuD_like"/>
    <property type="match status" value="1"/>
</dbReference>
<name>A0AAC9CZB8_9FLAO</name>
<sequence length="772" mass="88126">MSKVKIYGNANPVIGIQEYYSIHDFFGNSAPSNFMEPLQNIPDENIKWSVWILLGKEWVKMTKNNKTGATVEYTFTQPSLKRKGIRMLVDANGEKAVLDIKTKENAESKILHVEILDNLGKKPTKLFSYGETITARVHCLNMEKFRINVTLWENDGGKKDLSDISIETKEANVLNGIADVKFTFDPSKVWLANAKTSPNESNEGAFHEYYVTAEFYKKVSKPTQDINVINPDYKVDILSKTSASKPSENETKKTSPAQQKGPSKKETRGIAKADRKANDYLEQKIDVKPTVNYDPQQEFINSLLMVDVGDSIWHQKKSDCPNCDKDITLDEIKKICVDKRNNCLVEDETMIRAALPYLNIYRKKVGINTCIRKAHFLAQISQESKFYSLQENFNWYWEKLIGKFSSYFNQFRTRLEKETEAKRLGRINRLPTPGLTLNQQIELANAIYGHTHPLGRLHINTGDGWLYSGKGFKQITWKENYQNLERYFNTHMKDDNEPDVDWTDGDNPYKLKNNPKDAITSALAYWGKNNINSLANENNAKAVEKVSLKINAIADGLKERQRFFKKANDILKLSDCKAGTFSNLDIGTVVVVSGEGSKKIQDWVVYKTNIYFNMSLETYKKQKTENKLPVEDYSIFLSRDAHGDKTKYGKHSNMRYGKNNETPPGEYYLIPKSDGQKYKIYLSDDGKSASINGPHGIRAGIAIHQYSPKYSIGCLTTVTGQDTKLVEELLSKLEDLPLNDERPVRIIVEQRSVKEEKWDNTEIGDTKWTGIL</sequence>
<dbReference type="InterPro" id="IPR023346">
    <property type="entry name" value="Lysozyme-like_dom_sf"/>
</dbReference>
<dbReference type="EMBL" id="CP016907">
    <property type="protein sequence ID" value="AOC93537.1"/>
    <property type="molecule type" value="Genomic_DNA"/>
</dbReference>
<evidence type="ECO:0000313" key="2">
    <source>
        <dbReference type="EMBL" id="AOC93537.1"/>
    </source>
</evidence>
<dbReference type="GO" id="GO:0016740">
    <property type="term" value="F:transferase activity"/>
    <property type="evidence" value="ECO:0007669"/>
    <property type="project" value="InterPro"/>
</dbReference>
<dbReference type="AlphaFoldDB" id="A0AAC9CZB8"/>
<accession>A0AAC9CZB8</accession>
<dbReference type="InterPro" id="IPR005490">
    <property type="entry name" value="LD_TPept_cat_dom"/>
</dbReference>
<protein>
    <submittedName>
        <fullName evidence="2">Uncharacterized protein</fullName>
    </submittedName>
</protein>
<evidence type="ECO:0000256" key="1">
    <source>
        <dbReference type="SAM" id="MobiDB-lite"/>
    </source>
</evidence>
<dbReference type="RefSeq" id="WP_066032389.1">
    <property type="nucleotide sequence ID" value="NZ_CP016907.1"/>
</dbReference>